<dbReference type="Pfam" id="PF03473">
    <property type="entry name" value="MOSC"/>
    <property type="match status" value="1"/>
</dbReference>
<dbReference type="InterPro" id="IPR052716">
    <property type="entry name" value="MOSC_domain"/>
</dbReference>
<dbReference type="Gene3D" id="2.40.33.20">
    <property type="entry name" value="PK beta-barrel domain-like"/>
    <property type="match status" value="1"/>
</dbReference>
<accession>A0ABU0W126</accession>
<feature type="domain" description="MOSC" evidence="1">
    <location>
        <begin position="34"/>
        <end position="183"/>
    </location>
</feature>
<dbReference type="Proteomes" id="UP001239680">
    <property type="component" value="Unassembled WGS sequence"/>
</dbReference>
<organism evidence="2 3">
    <name type="scientific">Pseudogemmobacter lacusdianii</name>
    <dbReference type="NCBI Taxonomy" id="3069608"/>
    <lineage>
        <taxon>Bacteria</taxon>
        <taxon>Pseudomonadati</taxon>
        <taxon>Pseudomonadota</taxon>
        <taxon>Alphaproteobacteria</taxon>
        <taxon>Rhodobacterales</taxon>
        <taxon>Paracoccaceae</taxon>
        <taxon>Pseudogemmobacter</taxon>
    </lineage>
</organism>
<comment type="caution">
    <text evidence="2">The sequence shown here is derived from an EMBL/GenBank/DDBJ whole genome shotgun (WGS) entry which is preliminary data.</text>
</comment>
<name>A0ABU0W126_9RHOB</name>
<evidence type="ECO:0000313" key="3">
    <source>
        <dbReference type="Proteomes" id="UP001239680"/>
    </source>
</evidence>
<dbReference type="PROSITE" id="PS51340">
    <property type="entry name" value="MOSC"/>
    <property type="match status" value="1"/>
</dbReference>
<proteinExistence type="predicted"/>
<dbReference type="EMBL" id="JAVDBT010000015">
    <property type="protein sequence ID" value="MDQ2067682.1"/>
    <property type="molecule type" value="Genomic_DNA"/>
</dbReference>
<sequence length="195" mass="21155">MDIVQETYLRKKLRCSMPSILSVSRSRLHDFSKANEDHLVLVENYGVEGDAHAGETVKHRSRVAVDPSQPNLRQVHLLHHELLASLADKGFDLKAGDLGENILTSGIDLLGLPTDTVLAIGADVKLRVTGLRNPCAQIESFRTGLLQEVVTRGADGNLVRKAGIMSVVVAGGIVKPGDEIRAILPDLPHLPLERV</sequence>
<dbReference type="SUPFAM" id="SSF50800">
    <property type="entry name" value="PK beta-barrel domain-like"/>
    <property type="match status" value="1"/>
</dbReference>
<evidence type="ECO:0000313" key="2">
    <source>
        <dbReference type="EMBL" id="MDQ2067682.1"/>
    </source>
</evidence>
<dbReference type="InterPro" id="IPR005302">
    <property type="entry name" value="MoCF_Sase_C"/>
</dbReference>
<dbReference type="PANTHER" id="PTHR36930">
    <property type="entry name" value="METAL-SULFUR CLUSTER BIOSYNTHESIS PROTEINS YUAD-RELATED"/>
    <property type="match status" value="1"/>
</dbReference>
<protein>
    <submittedName>
        <fullName evidence="2">MOSC domain-containing protein</fullName>
    </submittedName>
</protein>
<dbReference type="RefSeq" id="WP_306681390.1">
    <property type="nucleotide sequence ID" value="NZ_JAVDBT010000015.1"/>
</dbReference>
<evidence type="ECO:0000259" key="1">
    <source>
        <dbReference type="PROSITE" id="PS51340"/>
    </source>
</evidence>
<keyword evidence="3" id="KW-1185">Reference proteome</keyword>
<dbReference type="InterPro" id="IPR011037">
    <property type="entry name" value="Pyrv_Knase-like_insert_dom_sf"/>
</dbReference>
<gene>
    <name evidence="2" type="ORF">Q9295_14995</name>
</gene>
<reference evidence="2 3" key="1">
    <citation type="submission" date="2023-08" db="EMBL/GenBank/DDBJ databases">
        <title>Characterization of two Paracoccaceae strains isolated from Phycosphere and proposal of Xinfangfangia lacusdiani sp. nov.</title>
        <authorList>
            <person name="Deng Y."/>
            <person name="Zhang Y.Q."/>
        </authorList>
    </citation>
    <scope>NUCLEOTIDE SEQUENCE [LARGE SCALE GENOMIC DNA]</scope>
    <source>
        <strain evidence="2 3">CPCC 101601</strain>
    </source>
</reference>
<dbReference type="PANTHER" id="PTHR36930:SF1">
    <property type="entry name" value="MOSC DOMAIN-CONTAINING PROTEIN"/>
    <property type="match status" value="1"/>
</dbReference>